<feature type="compositionally biased region" description="Basic and acidic residues" evidence="1">
    <location>
        <begin position="16"/>
        <end position="35"/>
    </location>
</feature>
<protein>
    <submittedName>
        <fullName evidence="2">Uncharacterized protein</fullName>
    </submittedName>
</protein>
<sequence length="202" mass="23124">MNMMLQDTPKVWTIPRPREDADGRRTPARTNHQDADANSSHFVISHDPSRCSLCWCMDHPLISFWAATKMHHAKRQRGFFSTNSPLKSSVLLFLKMGRHFSYHGAQRAILVVVRVRMRREFNRVFSFCIRNARADSNDTLAETGILGRTSVPTAPHRSAARVGLPFLESALPRLANVRPRSWTEFGRTAEQSTRTRQMHQVS</sequence>
<organism evidence="2 3">
    <name type="scientific">Corynespora cassiicola Philippines</name>
    <dbReference type="NCBI Taxonomy" id="1448308"/>
    <lineage>
        <taxon>Eukaryota</taxon>
        <taxon>Fungi</taxon>
        <taxon>Dikarya</taxon>
        <taxon>Ascomycota</taxon>
        <taxon>Pezizomycotina</taxon>
        <taxon>Dothideomycetes</taxon>
        <taxon>Pleosporomycetidae</taxon>
        <taxon>Pleosporales</taxon>
        <taxon>Corynesporascaceae</taxon>
        <taxon>Corynespora</taxon>
    </lineage>
</organism>
<dbReference type="Proteomes" id="UP000240883">
    <property type="component" value="Unassembled WGS sequence"/>
</dbReference>
<name>A0A2T2NY39_CORCC</name>
<accession>A0A2T2NY39</accession>
<gene>
    <name evidence="2" type="ORF">BS50DRAFT_302120</name>
</gene>
<evidence type="ECO:0000313" key="2">
    <source>
        <dbReference type="EMBL" id="PSN69998.1"/>
    </source>
</evidence>
<reference evidence="2 3" key="1">
    <citation type="journal article" date="2018" name="Front. Microbiol.">
        <title>Genome-Wide Analysis of Corynespora cassiicola Leaf Fall Disease Putative Effectors.</title>
        <authorList>
            <person name="Lopez D."/>
            <person name="Ribeiro S."/>
            <person name="Label P."/>
            <person name="Fumanal B."/>
            <person name="Venisse J.S."/>
            <person name="Kohler A."/>
            <person name="de Oliveira R.R."/>
            <person name="Labutti K."/>
            <person name="Lipzen A."/>
            <person name="Lail K."/>
            <person name="Bauer D."/>
            <person name="Ohm R.A."/>
            <person name="Barry K.W."/>
            <person name="Spatafora J."/>
            <person name="Grigoriev I.V."/>
            <person name="Martin F.M."/>
            <person name="Pujade-Renaud V."/>
        </authorList>
    </citation>
    <scope>NUCLEOTIDE SEQUENCE [LARGE SCALE GENOMIC DNA]</scope>
    <source>
        <strain evidence="2 3">Philippines</strain>
    </source>
</reference>
<evidence type="ECO:0000313" key="3">
    <source>
        <dbReference type="Proteomes" id="UP000240883"/>
    </source>
</evidence>
<dbReference type="EMBL" id="KZ678132">
    <property type="protein sequence ID" value="PSN69998.1"/>
    <property type="molecule type" value="Genomic_DNA"/>
</dbReference>
<keyword evidence="3" id="KW-1185">Reference proteome</keyword>
<proteinExistence type="predicted"/>
<evidence type="ECO:0000256" key="1">
    <source>
        <dbReference type="SAM" id="MobiDB-lite"/>
    </source>
</evidence>
<dbReference type="AlphaFoldDB" id="A0A2T2NY39"/>
<feature type="region of interest" description="Disordered" evidence="1">
    <location>
        <begin position="14"/>
        <end position="36"/>
    </location>
</feature>